<dbReference type="GO" id="GO:0010608">
    <property type="term" value="P:post-transcriptional regulation of gene expression"/>
    <property type="evidence" value="ECO:0007669"/>
    <property type="project" value="TreeGrafter"/>
</dbReference>
<dbReference type="SMART" id="SM00025">
    <property type="entry name" value="Pumilio"/>
    <property type="match status" value="4"/>
</dbReference>
<dbReference type="Proteomes" id="UP001430356">
    <property type="component" value="Unassembled WGS sequence"/>
</dbReference>
<evidence type="ECO:0000256" key="2">
    <source>
        <dbReference type="PROSITE-ProRule" id="PRU00317"/>
    </source>
</evidence>
<accession>A0AAW0ESG4</accession>
<feature type="compositionally biased region" description="Polar residues" evidence="3">
    <location>
        <begin position="438"/>
        <end position="452"/>
    </location>
</feature>
<dbReference type="GO" id="GO:0003729">
    <property type="term" value="F:mRNA binding"/>
    <property type="evidence" value="ECO:0007669"/>
    <property type="project" value="TreeGrafter"/>
</dbReference>
<feature type="domain" description="PUM-HD" evidence="4">
    <location>
        <begin position="81"/>
        <end position="430"/>
    </location>
</feature>
<sequence>MSSTMSLARALAARTAIAESHRGTDGRASSATQPPRNTSPGTGVYAPPPAVAAVPDAAGYAAVPCVRATGLRTVSAVPVLSLDRGVAHGSAGLPLAAAAAADGAADAAAPVVRVAAHVGPPMHVVRGLASMSAGALVELFRTTCAGRVVDAARSPQGKAVLTAALRTQDDGVLSAVVEELCPQLRDVAVDVHGCHVLQVLVETCTAPQTETLLAAMCPSLLLNMCTTSQHTRRTLQSLFDRREVDLSAIVHVLAGNAAYLAATQQGCIALMRVFERCDAAQKAELVCELLPKLAALSMDAYANYMVQCVMENSDRMTAAEYAVAHFTGHMLQLSCNKHSSNVLELVVRCCGDVPAVRRFFLDELVYNPAALKEVVSDLFGNFVVQALISVVWDAMELRRVEQRLRSVLVGCPFAAKIEGRLKAQRLATAHRSPHAPQPKSSTQRRPPTQHQHTLQHRRPHVQRHADQHRYQHRYQPPSPRGRNREREQEQRPPQAASRQHTWRRTAPQPGPHQQPQPQRQPEPEPEPQPQTQPQPRPQPEPQRQPQRQPEPEPQPQPQPEAQPQPQTHTQRHVELMGVPVVSSGVRGGAAQPYSPSGGVCGSVGGARSRTYCHNPYSWKAMGHAAPLPCAYEPRHLPWLPLSPPVYHWPPYELPRLVDERVGAPGGGPHRVVCVWPWRCRVWPRLSA</sequence>
<feature type="compositionally biased region" description="Basic residues" evidence="3">
    <location>
        <begin position="453"/>
        <end position="462"/>
    </location>
</feature>
<reference evidence="5 6" key="1">
    <citation type="journal article" date="2021" name="MBio">
        <title>A New Model Trypanosomatid, Novymonas esmeraldas: Genomic Perception of Its 'Candidatus Pandoraea novymonadis' Endosymbiont.</title>
        <authorList>
            <person name="Zakharova A."/>
            <person name="Saura A."/>
            <person name="Butenko A."/>
            <person name="Podesvova L."/>
            <person name="Warmusova S."/>
            <person name="Kostygov A.Y."/>
            <person name="Nenarokova A."/>
            <person name="Lukes J."/>
            <person name="Opperdoes F.R."/>
            <person name="Yurchenko V."/>
        </authorList>
    </citation>
    <scope>NUCLEOTIDE SEQUENCE [LARGE SCALE GENOMIC DNA]</scope>
    <source>
        <strain evidence="5 6">E262AT.01</strain>
    </source>
</reference>
<dbReference type="PANTHER" id="PTHR12537">
    <property type="entry name" value="RNA BINDING PROTEIN PUMILIO-RELATED"/>
    <property type="match status" value="1"/>
</dbReference>
<feature type="region of interest" description="Disordered" evidence="3">
    <location>
        <begin position="16"/>
        <end position="46"/>
    </location>
</feature>
<keyword evidence="6" id="KW-1185">Reference proteome</keyword>
<feature type="compositionally biased region" description="Pro residues" evidence="3">
    <location>
        <begin position="508"/>
        <end position="542"/>
    </location>
</feature>
<evidence type="ECO:0000313" key="6">
    <source>
        <dbReference type="Proteomes" id="UP001430356"/>
    </source>
</evidence>
<dbReference type="InterPro" id="IPR033133">
    <property type="entry name" value="PUM-HD"/>
</dbReference>
<dbReference type="InterPro" id="IPR016024">
    <property type="entry name" value="ARM-type_fold"/>
</dbReference>
<organism evidence="5 6">
    <name type="scientific">Novymonas esmeraldas</name>
    <dbReference type="NCBI Taxonomy" id="1808958"/>
    <lineage>
        <taxon>Eukaryota</taxon>
        <taxon>Discoba</taxon>
        <taxon>Euglenozoa</taxon>
        <taxon>Kinetoplastea</taxon>
        <taxon>Metakinetoplastina</taxon>
        <taxon>Trypanosomatida</taxon>
        <taxon>Trypanosomatidae</taxon>
        <taxon>Novymonas</taxon>
    </lineage>
</organism>
<dbReference type="EMBL" id="JAECZO010000098">
    <property type="protein sequence ID" value="KAK7197185.1"/>
    <property type="molecule type" value="Genomic_DNA"/>
</dbReference>
<dbReference type="PROSITE" id="PS50302">
    <property type="entry name" value="PUM"/>
    <property type="match status" value="2"/>
</dbReference>
<feature type="repeat" description="Pumilio" evidence="2">
    <location>
        <begin position="288"/>
        <end position="324"/>
    </location>
</feature>
<feature type="compositionally biased region" description="Polar residues" evidence="3">
    <location>
        <begin position="27"/>
        <end position="41"/>
    </location>
</feature>
<dbReference type="AlphaFoldDB" id="A0AAW0ESG4"/>
<feature type="region of interest" description="Disordered" evidence="3">
    <location>
        <begin position="425"/>
        <end position="569"/>
    </location>
</feature>
<name>A0AAW0ESG4_9TRYP</name>
<feature type="compositionally biased region" description="Pro residues" evidence="3">
    <location>
        <begin position="551"/>
        <end position="562"/>
    </location>
</feature>
<dbReference type="InterPro" id="IPR001313">
    <property type="entry name" value="Pumilio_RNA-bd_rpt"/>
</dbReference>
<evidence type="ECO:0000256" key="1">
    <source>
        <dbReference type="ARBA" id="ARBA00022737"/>
    </source>
</evidence>
<dbReference type="Pfam" id="PF00806">
    <property type="entry name" value="PUF"/>
    <property type="match status" value="4"/>
</dbReference>
<evidence type="ECO:0000259" key="4">
    <source>
        <dbReference type="PROSITE" id="PS50303"/>
    </source>
</evidence>
<dbReference type="InterPro" id="IPR011989">
    <property type="entry name" value="ARM-like"/>
</dbReference>
<dbReference type="PANTHER" id="PTHR12537:SF50">
    <property type="entry name" value="RNA BINDING PROTEIN, PUTATIVE-RELATED"/>
    <property type="match status" value="1"/>
</dbReference>
<evidence type="ECO:0000313" key="5">
    <source>
        <dbReference type="EMBL" id="KAK7197185.1"/>
    </source>
</evidence>
<keyword evidence="1" id="KW-0677">Repeat</keyword>
<gene>
    <name evidence="5" type="ORF">NESM_000663900</name>
</gene>
<dbReference type="SUPFAM" id="SSF48371">
    <property type="entry name" value="ARM repeat"/>
    <property type="match status" value="1"/>
</dbReference>
<comment type="caution">
    <text evidence="5">The sequence shown here is derived from an EMBL/GenBank/DDBJ whole genome shotgun (WGS) entry which is preliminary data.</text>
</comment>
<proteinExistence type="predicted"/>
<dbReference type="GO" id="GO:0005737">
    <property type="term" value="C:cytoplasm"/>
    <property type="evidence" value="ECO:0007669"/>
    <property type="project" value="TreeGrafter"/>
</dbReference>
<protein>
    <submittedName>
        <fullName evidence="5">Pumilio protein 9</fullName>
    </submittedName>
</protein>
<evidence type="ECO:0000256" key="3">
    <source>
        <dbReference type="SAM" id="MobiDB-lite"/>
    </source>
</evidence>
<feature type="repeat" description="Pumilio" evidence="2">
    <location>
        <begin position="179"/>
        <end position="214"/>
    </location>
</feature>
<dbReference type="PROSITE" id="PS50303">
    <property type="entry name" value="PUM_HD"/>
    <property type="match status" value="1"/>
</dbReference>
<dbReference type="Gene3D" id="1.25.10.10">
    <property type="entry name" value="Leucine-rich Repeat Variant"/>
    <property type="match status" value="1"/>
</dbReference>